<evidence type="ECO:0000256" key="3">
    <source>
        <dbReference type="ARBA" id="ARBA00022705"/>
    </source>
</evidence>
<dbReference type="InterPro" id="IPR016059">
    <property type="entry name" value="DNA_ligase_ATP-dep_CS"/>
</dbReference>
<evidence type="ECO:0000259" key="9">
    <source>
        <dbReference type="Pfam" id="PF14743"/>
    </source>
</evidence>
<feature type="domain" description="DNA ligase OB-like" evidence="9">
    <location>
        <begin position="298"/>
        <end position="388"/>
    </location>
</feature>
<dbReference type="EMBL" id="AZJI01000005">
    <property type="protein sequence ID" value="ETD23472.1"/>
    <property type="molecule type" value="Genomic_DNA"/>
</dbReference>
<evidence type="ECO:0000256" key="1">
    <source>
        <dbReference type="ARBA" id="ARBA00001968"/>
    </source>
</evidence>
<keyword evidence="11" id="KW-1185">Reference proteome</keyword>
<dbReference type="CDD" id="cd07896">
    <property type="entry name" value="Adenylation_kDNA_ligase_like"/>
    <property type="match status" value="1"/>
</dbReference>
<dbReference type="GO" id="GO:0003910">
    <property type="term" value="F:DNA ligase (ATP) activity"/>
    <property type="evidence" value="ECO:0007669"/>
    <property type="project" value="UniProtKB-EC"/>
</dbReference>
<gene>
    <name evidence="10" type="ORF">HMPREF2086_01277</name>
</gene>
<dbReference type="InterPro" id="IPR050326">
    <property type="entry name" value="NAD_dep_DNA_ligaseB"/>
</dbReference>
<name>V8C8T9_9HELI</name>
<dbReference type="InterPro" id="IPR012340">
    <property type="entry name" value="NA-bd_OB-fold"/>
</dbReference>
<evidence type="ECO:0000256" key="5">
    <source>
        <dbReference type="ARBA" id="ARBA00023204"/>
    </source>
</evidence>
<feature type="domain" description="ATP-dependent DNA ligase family profile" evidence="8">
    <location>
        <begin position="70"/>
        <end position="283"/>
    </location>
</feature>
<dbReference type="GO" id="GO:0006260">
    <property type="term" value="P:DNA replication"/>
    <property type="evidence" value="ECO:0007669"/>
    <property type="project" value="UniProtKB-KW"/>
</dbReference>
<feature type="region of interest" description="Disordered" evidence="7">
    <location>
        <begin position="204"/>
        <end position="225"/>
    </location>
</feature>
<evidence type="ECO:0000313" key="10">
    <source>
        <dbReference type="EMBL" id="ETD23472.1"/>
    </source>
</evidence>
<dbReference type="PROSITE" id="PS00333">
    <property type="entry name" value="DNA_LIGASE_A2"/>
    <property type="match status" value="1"/>
</dbReference>
<dbReference type="Proteomes" id="UP000018731">
    <property type="component" value="Unassembled WGS sequence"/>
</dbReference>
<dbReference type="Gene3D" id="2.40.50.140">
    <property type="entry name" value="Nucleic acid-binding proteins"/>
    <property type="match status" value="1"/>
</dbReference>
<keyword evidence="3" id="KW-0235">DNA replication</keyword>
<dbReference type="SUPFAM" id="SSF56091">
    <property type="entry name" value="DNA ligase/mRNA capping enzyme, catalytic domain"/>
    <property type="match status" value="1"/>
</dbReference>
<evidence type="ECO:0000256" key="2">
    <source>
        <dbReference type="ARBA" id="ARBA00022598"/>
    </source>
</evidence>
<comment type="caution">
    <text evidence="10">The sequence shown here is derived from an EMBL/GenBank/DDBJ whole genome shotgun (WGS) entry which is preliminary data.</text>
</comment>
<dbReference type="AlphaFoldDB" id="V8C8T9"/>
<evidence type="ECO:0000313" key="11">
    <source>
        <dbReference type="Proteomes" id="UP000018731"/>
    </source>
</evidence>
<dbReference type="RefSeq" id="WP_023928019.1">
    <property type="nucleotide sequence ID" value="NZ_KI669454.1"/>
</dbReference>
<evidence type="ECO:0000256" key="6">
    <source>
        <dbReference type="ARBA" id="ARBA00034003"/>
    </source>
</evidence>
<dbReference type="Pfam" id="PF01068">
    <property type="entry name" value="DNA_ligase_A_M"/>
    <property type="match status" value="1"/>
</dbReference>
<dbReference type="Pfam" id="PF14743">
    <property type="entry name" value="DNA_ligase_OB_2"/>
    <property type="match status" value="1"/>
</dbReference>
<evidence type="ECO:0000256" key="7">
    <source>
        <dbReference type="SAM" id="MobiDB-lite"/>
    </source>
</evidence>
<sequence>MRIKNISFFALFALFLVLFGFCYSNENSSGDFSENFGINSSADFSEDFDKSTQVFALSNFDKKLLENGSLQGYVVSEKLDGVRALWDGVVLKSRSGKAFSPPKCWVENLPDFALDGELFIARGKFEEVLSIVSKGDSQCEKCKCEEWSKVGYFIFDVPQANQKLNAKNSAKSSADSSAESSAKSYTLLERLALLESWIENRANKTNKASQAKTTKAKNSADLDSAKASKNPILHIIPQESVPSQEALQKKLKEVEKLGGEGLVIRKNSAPYERFRTTNAMKLKSYSDTECVVVAHNQGKGKFSHALGSLTCESLPLDFATTKSAKNADSTQPAPLTFPTHLRKIRFKIGSGFSDKDRAAPPPIGTIITYKYYGLTKNGLPRFPVFLRVYSP</sequence>
<dbReference type="eggNOG" id="COG1793">
    <property type="taxonomic scope" value="Bacteria"/>
</dbReference>
<dbReference type="STRING" id="1357400.HMPREF2086_01277"/>
<dbReference type="PATRIC" id="fig|1357400.3.peg.1712"/>
<dbReference type="PANTHER" id="PTHR47810">
    <property type="entry name" value="DNA LIGASE"/>
    <property type="match status" value="1"/>
</dbReference>
<evidence type="ECO:0000259" key="8">
    <source>
        <dbReference type="Pfam" id="PF01068"/>
    </source>
</evidence>
<dbReference type="Gene3D" id="3.30.470.30">
    <property type="entry name" value="DNA ligase/mRNA capping enzyme"/>
    <property type="match status" value="1"/>
</dbReference>
<dbReference type="InterPro" id="IPR029319">
    <property type="entry name" value="DNA_ligase_OB"/>
</dbReference>
<keyword evidence="2" id="KW-0436">Ligase</keyword>
<evidence type="ECO:0000256" key="4">
    <source>
        <dbReference type="ARBA" id="ARBA00022763"/>
    </source>
</evidence>
<keyword evidence="5" id="KW-0234">DNA repair</keyword>
<dbReference type="HOGENOM" id="CLU_021047_0_0_7"/>
<proteinExistence type="predicted"/>
<reference evidence="10 11" key="1">
    <citation type="journal article" date="2014" name="Genome Announc.">
        <title>Draft genome sequences of six enterohepatic helicobacter species isolated from humans and one from rhesus macaques.</title>
        <authorList>
            <person name="Shen Z."/>
            <person name="Sheh A."/>
            <person name="Young S.K."/>
            <person name="Abouelliel A."/>
            <person name="Ward D.V."/>
            <person name="Earl A.M."/>
            <person name="Fox J.G."/>
        </authorList>
    </citation>
    <scope>NUCLEOTIDE SEQUENCE [LARGE SCALE GENOMIC DNA]</scope>
    <source>
        <strain evidence="10 11">MIT 99-5501</strain>
    </source>
</reference>
<comment type="catalytic activity">
    <reaction evidence="6">
        <text>ATP + (deoxyribonucleotide)n-3'-hydroxyl + 5'-phospho-(deoxyribonucleotide)m = (deoxyribonucleotide)n+m + AMP + diphosphate.</text>
        <dbReference type="EC" id="6.5.1.1"/>
    </reaction>
</comment>
<dbReference type="OrthoDB" id="9767858at2"/>
<comment type="cofactor">
    <cofactor evidence="1">
        <name>a divalent metal cation</name>
        <dbReference type="ChEBI" id="CHEBI:60240"/>
    </cofactor>
</comment>
<dbReference type="GO" id="GO:0006310">
    <property type="term" value="P:DNA recombination"/>
    <property type="evidence" value="ECO:0007669"/>
    <property type="project" value="InterPro"/>
</dbReference>
<dbReference type="PANTHER" id="PTHR47810:SF1">
    <property type="entry name" value="DNA LIGASE B"/>
    <property type="match status" value="1"/>
</dbReference>
<evidence type="ECO:0008006" key="12">
    <source>
        <dbReference type="Google" id="ProtNLM"/>
    </source>
</evidence>
<feature type="compositionally biased region" description="Polar residues" evidence="7">
    <location>
        <begin position="204"/>
        <end position="217"/>
    </location>
</feature>
<accession>V8C8T9</accession>
<dbReference type="InterPro" id="IPR012310">
    <property type="entry name" value="DNA_ligase_ATP-dep_cent"/>
</dbReference>
<dbReference type="GO" id="GO:0006281">
    <property type="term" value="P:DNA repair"/>
    <property type="evidence" value="ECO:0007669"/>
    <property type="project" value="UniProtKB-KW"/>
</dbReference>
<dbReference type="GO" id="GO:0005524">
    <property type="term" value="F:ATP binding"/>
    <property type="evidence" value="ECO:0007669"/>
    <property type="project" value="InterPro"/>
</dbReference>
<protein>
    <recommendedName>
        <fullName evidence="12">ATP-dependent DNA ligase family profile domain-containing protein</fullName>
    </recommendedName>
</protein>
<dbReference type="CDD" id="cd08041">
    <property type="entry name" value="OBF_kDNA_ligase_like"/>
    <property type="match status" value="1"/>
</dbReference>
<dbReference type="SUPFAM" id="SSF50249">
    <property type="entry name" value="Nucleic acid-binding proteins"/>
    <property type="match status" value="1"/>
</dbReference>
<organism evidence="10 11">
    <name type="scientific">Helicobacter macacae MIT 99-5501</name>
    <dbReference type="NCBI Taxonomy" id="1357400"/>
    <lineage>
        <taxon>Bacteria</taxon>
        <taxon>Pseudomonadati</taxon>
        <taxon>Campylobacterota</taxon>
        <taxon>Epsilonproteobacteria</taxon>
        <taxon>Campylobacterales</taxon>
        <taxon>Helicobacteraceae</taxon>
        <taxon>Helicobacter</taxon>
    </lineage>
</organism>
<keyword evidence="4" id="KW-0227">DNA damage</keyword>